<dbReference type="EMBL" id="LR796543">
    <property type="protein sequence ID" value="CAB4150328.1"/>
    <property type="molecule type" value="Genomic_DNA"/>
</dbReference>
<gene>
    <name evidence="1" type="ORF">UFOVP571_25</name>
</gene>
<name>A0A6J5MUE9_9CAUD</name>
<proteinExistence type="predicted"/>
<protein>
    <submittedName>
        <fullName evidence="1">Uncharacterized protein</fullName>
    </submittedName>
</protein>
<sequence>MNHKRNIKRELEYLKAQDIATLKNSFDKLKKIRDKSYFASSITITIKDIAGNEIIAETAIIDGFTNETIEQLQLEIKRTQDLIISLNKTNW</sequence>
<organism evidence="1">
    <name type="scientific">uncultured Caudovirales phage</name>
    <dbReference type="NCBI Taxonomy" id="2100421"/>
    <lineage>
        <taxon>Viruses</taxon>
        <taxon>Duplodnaviria</taxon>
        <taxon>Heunggongvirae</taxon>
        <taxon>Uroviricota</taxon>
        <taxon>Caudoviricetes</taxon>
        <taxon>Peduoviridae</taxon>
        <taxon>Maltschvirus</taxon>
        <taxon>Maltschvirus maltsch</taxon>
    </lineage>
</organism>
<accession>A0A6J5MUE9</accession>
<reference evidence="1" key="1">
    <citation type="submission" date="2020-04" db="EMBL/GenBank/DDBJ databases">
        <authorList>
            <person name="Chiriac C."/>
            <person name="Salcher M."/>
            <person name="Ghai R."/>
            <person name="Kavagutti S V."/>
        </authorList>
    </citation>
    <scope>NUCLEOTIDE SEQUENCE</scope>
</reference>
<evidence type="ECO:0000313" key="1">
    <source>
        <dbReference type="EMBL" id="CAB4150328.1"/>
    </source>
</evidence>